<organism evidence="1 2">
    <name type="scientific">Haemaphysalis longicornis</name>
    <name type="common">Bush tick</name>
    <dbReference type="NCBI Taxonomy" id="44386"/>
    <lineage>
        <taxon>Eukaryota</taxon>
        <taxon>Metazoa</taxon>
        <taxon>Ecdysozoa</taxon>
        <taxon>Arthropoda</taxon>
        <taxon>Chelicerata</taxon>
        <taxon>Arachnida</taxon>
        <taxon>Acari</taxon>
        <taxon>Parasitiformes</taxon>
        <taxon>Ixodida</taxon>
        <taxon>Ixodoidea</taxon>
        <taxon>Ixodidae</taxon>
        <taxon>Haemaphysalinae</taxon>
        <taxon>Haemaphysalis</taxon>
    </lineage>
</organism>
<evidence type="ECO:0000313" key="1">
    <source>
        <dbReference type="EMBL" id="KAH9374564.1"/>
    </source>
</evidence>
<keyword evidence="2" id="KW-1185">Reference proteome</keyword>
<accession>A0A9J6GJJ3</accession>
<name>A0A9J6GJJ3_HAELO</name>
<dbReference type="VEuPathDB" id="VectorBase:HLOH_054643"/>
<protein>
    <submittedName>
        <fullName evidence="1">Uncharacterized protein</fullName>
    </submittedName>
</protein>
<comment type="caution">
    <text evidence="1">The sequence shown here is derived from an EMBL/GenBank/DDBJ whole genome shotgun (WGS) entry which is preliminary data.</text>
</comment>
<dbReference type="Proteomes" id="UP000821853">
    <property type="component" value="Chromosome 5"/>
</dbReference>
<dbReference type="AlphaFoldDB" id="A0A9J6GJJ3"/>
<evidence type="ECO:0000313" key="2">
    <source>
        <dbReference type="Proteomes" id="UP000821853"/>
    </source>
</evidence>
<gene>
    <name evidence="1" type="ORF">HPB48_017413</name>
</gene>
<proteinExistence type="predicted"/>
<reference evidence="1 2" key="1">
    <citation type="journal article" date="2020" name="Cell">
        <title>Large-Scale Comparative Analyses of Tick Genomes Elucidate Their Genetic Diversity and Vector Capacities.</title>
        <authorList>
            <consortium name="Tick Genome and Microbiome Consortium (TIGMIC)"/>
            <person name="Jia N."/>
            <person name="Wang J."/>
            <person name="Shi W."/>
            <person name="Du L."/>
            <person name="Sun Y."/>
            <person name="Zhan W."/>
            <person name="Jiang J.F."/>
            <person name="Wang Q."/>
            <person name="Zhang B."/>
            <person name="Ji P."/>
            <person name="Bell-Sakyi L."/>
            <person name="Cui X.M."/>
            <person name="Yuan T.T."/>
            <person name="Jiang B.G."/>
            <person name="Yang W.F."/>
            <person name="Lam T.T."/>
            <person name="Chang Q.C."/>
            <person name="Ding S.J."/>
            <person name="Wang X.J."/>
            <person name="Zhu J.G."/>
            <person name="Ruan X.D."/>
            <person name="Zhao L."/>
            <person name="Wei J.T."/>
            <person name="Ye R.Z."/>
            <person name="Que T.C."/>
            <person name="Du C.H."/>
            <person name="Zhou Y.H."/>
            <person name="Cheng J.X."/>
            <person name="Dai P.F."/>
            <person name="Guo W.B."/>
            <person name="Han X.H."/>
            <person name="Huang E.J."/>
            <person name="Li L.F."/>
            <person name="Wei W."/>
            <person name="Gao Y.C."/>
            <person name="Liu J.Z."/>
            <person name="Shao H.Z."/>
            <person name="Wang X."/>
            <person name="Wang C.C."/>
            <person name="Yang T.C."/>
            <person name="Huo Q.B."/>
            <person name="Li W."/>
            <person name="Chen H.Y."/>
            <person name="Chen S.E."/>
            <person name="Zhou L.G."/>
            <person name="Ni X.B."/>
            <person name="Tian J.H."/>
            <person name="Sheng Y."/>
            <person name="Liu T."/>
            <person name="Pan Y.S."/>
            <person name="Xia L.Y."/>
            <person name="Li J."/>
            <person name="Zhao F."/>
            <person name="Cao W.C."/>
        </authorList>
    </citation>
    <scope>NUCLEOTIDE SEQUENCE [LARGE SCALE GENOMIC DNA]</scope>
    <source>
        <strain evidence="1">HaeL-2018</strain>
    </source>
</reference>
<dbReference type="EMBL" id="JABSTR010000007">
    <property type="protein sequence ID" value="KAH9374564.1"/>
    <property type="molecule type" value="Genomic_DNA"/>
</dbReference>
<sequence>MITMLVATKDPATLNGSTAFERYKSLLYLIGKDFPKVFRVYATFVLLRSMNRRLIIHNYRFVGRRNREGSFFNRLLRNYCR</sequence>